<dbReference type="AlphaFoldDB" id="A0A0A8YYX4"/>
<reference evidence="1" key="2">
    <citation type="journal article" date="2015" name="Data Brief">
        <title>Shoot transcriptome of the giant reed, Arundo donax.</title>
        <authorList>
            <person name="Barrero R.A."/>
            <person name="Guerrero F.D."/>
            <person name="Moolhuijzen P."/>
            <person name="Goolsby J.A."/>
            <person name="Tidwell J."/>
            <person name="Bellgard S.E."/>
            <person name="Bellgard M.I."/>
        </authorList>
    </citation>
    <scope>NUCLEOTIDE SEQUENCE</scope>
    <source>
        <tissue evidence="1">Shoot tissue taken approximately 20 cm above the soil surface</tissue>
    </source>
</reference>
<proteinExistence type="predicted"/>
<dbReference type="EMBL" id="GBRH01267302">
    <property type="protein sequence ID" value="JAD30593.1"/>
    <property type="molecule type" value="Transcribed_RNA"/>
</dbReference>
<name>A0A0A8YYX4_ARUDO</name>
<organism evidence="1">
    <name type="scientific">Arundo donax</name>
    <name type="common">Giant reed</name>
    <name type="synonym">Donax arundinaceus</name>
    <dbReference type="NCBI Taxonomy" id="35708"/>
    <lineage>
        <taxon>Eukaryota</taxon>
        <taxon>Viridiplantae</taxon>
        <taxon>Streptophyta</taxon>
        <taxon>Embryophyta</taxon>
        <taxon>Tracheophyta</taxon>
        <taxon>Spermatophyta</taxon>
        <taxon>Magnoliopsida</taxon>
        <taxon>Liliopsida</taxon>
        <taxon>Poales</taxon>
        <taxon>Poaceae</taxon>
        <taxon>PACMAD clade</taxon>
        <taxon>Arundinoideae</taxon>
        <taxon>Arundineae</taxon>
        <taxon>Arundo</taxon>
    </lineage>
</organism>
<evidence type="ECO:0000313" key="1">
    <source>
        <dbReference type="EMBL" id="JAD30593.1"/>
    </source>
</evidence>
<reference evidence="1" key="1">
    <citation type="submission" date="2014-09" db="EMBL/GenBank/DDBJ databases">
        <authorList>
            <person name="Magalhaes I.L.F."/>
            <person name="Oliveira U."/>
            <person name="Santos F.R."/>
            <person name="Vidigal T.H.D.A."/>
            <person name="Brescovit A.D."/>
            <person name="Santos A.J."/>
        </authorList>
    </citation>
    <scope>NUCLEOTIDE SEQUENCE</scope>
    <source>
        <tissue evidence="1">Shoot tissue taken approximately 20 cm above the soil surface</tissue>
    </source>
</reference>
<sequence length="77" mass="8621">MLCMITQAFMICPSVPWSQNRAGPRTIAKRACRTPNVCSTFFLTASCALAKFFLLLPCGFDMVFTNVAHREYIPSAR</sequence>
<protein>
    <submittedName>
        <fullName evidence="1">Uncharacterized protein</fullName>
    </submittedName>
</protein>
<accession>A0A0A8YYX4</accession>